<evidence type="ECO:0000256" key="5">
    <source>
        <dbReference type="SAM" id="MobiDB-lite"/>
    </source>
</evidence>
<name>A0A2B7XD90_POLH7</name>
<feature type="compositionally biased region" description="Acidic residues" evidence="5">
    <location>
        <begin position="913"/>
        <end position="930"/>
    </location>
</feature>
<dbReference type="AlphaFoldDB" id="A0A2B7XD90"/>
<dbReference type="GO" id="GO:0048211">
    <property type="term" value="P:Golgi vesicle docking"/>
    <property type="evidence" value="ECO:0007669"/>
    <property type="project" value="TreeGrafter"/>
</dbReference>
<gene>
    <name evidence="8" type="ORF">AJ80_08130</name>
</gene>
<evidence type="ECO:0000259" key="7">
    <source>
        <dbReference type="Pfam" id="PF04871"/>
    </source>
</evidence>
<evidence type="ECO:0000256" key="2">
    <source>
        <dbReference type="ARBA" id="ARBA00023034"/>
    </source>
</evidence>
<feature type="region of interest" description="Disordered" evidence="5">
    <location>
        <begin position="864"/>
        <end position="884"/>
    </location>
</feature>
<dbReference type="OrthoDB" id="198977at2759"/>
<dbReference type="Pfam" id="PF04871">
    <property type="entry name" value="Uso1_p115_C"/>
    <property type="match status" value="1"/>
</dbReference>
<feature type="coiled-coil region" evidence="4">
    <location>
        <begin position="679"/>
        <end position="713"/>
    </location>
</feature>
<feature type="domain" description="Uso1/p115-like vesicle tethering protein C-terminal" evidence="7">
    <location>
        <begin position="794"/>
        <end position="930"/>
    </location>
</feature>
<dbReference type="InterPro" id="IPR006955">
    <property type="entry name" value="Uso1_p115_C"/>
</dbReference>
<evidence type="ECO:0000256" key="1">
    <source>
        <dbReference type="ARBA" id="ARBA00004555"/>
    </source>
</evidence>
<evidence type="ECO:0000259" key="6">
    <source>
        <dbReference type="Pfam" id="PF04869"/>
    </source>
</evidence>
<dbReference type="InterPro" id="IPR011989">
    <property type="entry name" value="ARM-like"/>
</dbReference>
<dbReference type="GO" id="GO:0005783">
    <property type="term" value="C:endoplasmic reticulum"/>
    <property type="evidence" value="ECO:0007669"/>
    <property type="project" value="TreeGrafter"/>
</dbReference>
<dbReference type="GO" id="GO:0048280">
    <property type="term" value="P:vesicle fusion with Golgi apparatus"/>
    <property type="evidence" value="ECO:0007669"/>
    <property type="project" value="InterPro"/>
</dbReference>
<evidence type="ECO:0000256" key="4">
    <source>
        <dbReference type="SAM" id="Coils"/>
    </source>
</evidence>
<dbReference type="PANTHER" id="PTHR10013">
    <property type="entry name" value="GENERAL VESICULAR TRANSPORT FACTOR P115"/>
    <property type="match status" value="1"/>
</dbReference>
<sequence>MFRILESQAPAKQTATDTINTLSSRLQSATLLEDRRAAILGLRSFAKEFPASVASGALRELISSLKKDAEDVDTIKVVLETLLMLFSPAENSLEASEEIALWLADEFTQRQDNITILLDMLETKDFYPRLYSLQLISHISSARPERTQECIFIAPLGISRLVQVLGDAREPIRNEALLLLIALTPSSGELQKLVAFENAFELIFALIEAEGSLTHGSNIVEDCLSLLANLLRLNASNQSYFRETGCVKKLAQLLAGATLEQESEEGIAEWMLEQRDKNLWGTLAIVQLFLIKGGISTAVNQSACWQNGVMEQVLRIAFSEDFNVKIKSMALETCAGLIRGNPAIQEQFGDIDVVPSTKPKQEHLANGDSKEHEVESLNVIEALLKMTLEPGTVNTVDARLAACECIKAFFSHHPGIRGHFLRRAIDGHASGEDDIPNILSILVYGAANRGNTDPYQTWFASVLLFHLVFEDAEAKNIAMNVKEGDAESGEEVVTLIQTISGNLITGMQRHEDERISVGYLMLLCGWLFEDPDAVNDFLGEGSSVQSLVQETKQAASSNTMLSGLCAVLLGIIYEFSSKDSPIPRTTMHQLLVNSLGREQYIDRITRFREYPLVRDFEVLPQTSQGAYEGGLPEVFFDKTFIDFLKDNFSRLIRAIDRDPGFEIPVISNGIQKGISRELVDSLRAQVEDRGQTIQKLESDILTLERKLEQEHLDHKKTKDSSGIELGRIKHVNESLQKHHGEEITKIEAQNEHEKQVLLKQHEEQLRAIDLQLKHAIAEYEGKASKVRDRHAAEATDLKETIHTLESNLAKLNKDHIQDLQTAHEEYSTKLLVVEARSQRAEERADEAEERAAKAEKELETLRAEIKKAKSESEESDKARQTAQGELEDLLIVFGDLEAKRNEDKKRLKALGEEVSEAEDDSDGDDDDEDE</sequence>
<evidence type="ECO:0000313" key="8">
    <source>
        <dbReference type="EMBL" id="PGH06713.1"/>
    </source>
</evidence>
<evidence type="ECO:0000313" key="9">
    <source>
        <dbReference type="Proteomes" id="UP000224634"/>
    </source>
</evidence>
<dbReference type="Pfam" id="PF04869">
    <property type="entry name" value="Uso1_p115_head"/>
    <property type="match status" value="1"/>
</dbReference>
<comment type="subcellular location">
    <subcellularLocation>
        <location evidence="1">Golgi apparatus</location>
    </subcellularLocation>
</comment>
<dbReference type="Proteomes" id="UP000224634">
    <property type="component" value="Unassembled WGS sequence"/>
</dbReference>
<protein>
    <recommendedName>
        <fullName evidence="10">Vesicle tethering protein Uso1/P115-like head domain-containing protein</fullName>
    </recommendedName>
</protein>
<dbReference type="PANTHER" id="PTHR10013:SF0">
    <property type="entry name" value="GENERAL VESICULAR TRANSPORT FACTOR P115"/>
    <property type="match status" value="1"/>
</dbReference>
<dbReference type="FunFam" id="1.25.10.10:FF:000296">
    <property type="entry name" value="Related to transport protein USO1"/>
    <property type="match status" value="1"/>
</dbReference>
<keyword evidence="2" id="KW-0333">Golgi apparatus</keyword>
<feature type="region of interest" description="Disordered" evidence="5">
    <location>
        <begin position="907"/>
        <end position="930"/>
    </location>
</feature>
<dbReference type="InterPro" id="IPR024095">
    <property type="entry name" value="Vesicle_P115"/>
</dbReference>
<dbReference type="GO" id="GO:0005795">
    <property type="term" value="C:Golgi stack"/>
    <property type="evidence" value="ECO:0007669"/>
    <property type="project" value="TreeGrafter"/>
</dbReference>
<reference evidence="8 9" key="1">
    <citation type="submission" date="2017-10" db="EMBL/GenBank/DDBJ databases">
        <title>Comparative genomics in systemic dimorphic fungi from Ajellomycetaceae.</title>
        <authorList>
            <person name="Munoz J.F."/>
            <person name="Mcewen J.G."/>
            <person name="Clay O.K."/>
            <person name="Cuomo C.A."/>
        </authorList>
    </citation>
    <scope>NUCLEOTIDE SEQUENCE [LARGE SCALE GENOMIC DNA]</scope>
    <source>
        <strain evidence="8 9">UAMH7299</strain>
    </source>
</reference>
<feature type="compositionally biased region" description="Basic and acidic residues" evidence="5">
    <location>
        <begin position="864"/>
        <end position="879"/>
    </location>
</feature>
<dbReference type="InterPro" id="IPR006953">
    <property type="entry name" value="Vesicle_Uso1_P115_head"/>
</dbReference>
<comment type="caution">
    <text evidence="8">The sequence shown here is derived from an EMBL/GenBank/DDBJ whole genome shotgun (WGS) entry which is preliminary data.</text>
</comment>
<keyword evidence="3 4" id="KW-0175">Coiled coil</keyword>
<dbReference type="GO" id="GO:0006888">
    <property type="term" value="P:endoplasmic reticulum to Golgi vesicle-mediated transport"/>
    <property type="evidence" value="ECO:0007669"/>
    <property type="project" value="TreeGrafter"/>
</dbReference>
<evidence type="ECO:0000256" key="3">
    <source>
        <dbReference type="ARBA" id="ARBA00023054"/>
    </source>
</evidence>
<organism evidence="8 9">
    <name type="scientific">Polytolypa hystricis (strain UAMH7299)</name>
    <dbReference type="NCBI Taxonomy" id="1447883"/>
    <lineage>
        <taxon>Eukaryota</taxon>
        <taxon>Fungi</taxon>
        <taxon>Dikarya</taxon>
        <taxon>Ascomycota</taxon>
        <taxon>Pezizomycotina</taxon>
        <taxon>Eurotiomycetes</taxon>
        <taxon>Eurotiomycetidae</taxon>
        <taxon>Onygenales</taxon>
        <taxon>Onygenales incertae sedis</taxon>
        <taxon>Polytolypa</taxon>
    </lineage>
</organism>
<evidence type="ECO:0008006" key="10">
    <source>
        <dbReference type="Google" id="ProtNLM"/>
    </source>
</evidence>
<feature type="domain" description="Vesicle tethering protein Uso1/P115-like head" evidence="6">
    <location>
        <begin position="341"/>
        <end position="655"/>
    </location>
</feature>
<dbReference type="STRING" id="1447883.A0A2B7XD90"/>
<dbReference type="EMBL" id="PDNA01000176">
    <property type="protein sequence ID" value="PGH06713.1"/>
    <property type="molecule type" value="Genomic_DNA"/>
</dbReference>
<dbReference type="InterPro" id="IPR016024">
    <property type="entry name" value="ARM-type_fold"/>
</dbReference>
<keyword evidence="9" id="KW-1185">Reference proteome</keyword>
<dbReference type="GO" id="GO:0012507">
    <property type="term" value="C:ER to Golgi transport vesicle membrane"/>
    <property type="evidence" value="ECO:0007669"/>
    <property type="project" value="TreeGrafter"/>
</dbReference>
<dbReference type="Gene3D" id="1.25.10.10">
    <property type="entry name" value="Leucine-rich Repeat Variant"/>
    <property type="match status" value="1"/>
</dbReference>
<proteinExistence type="predicted"/>
<accession>A0A2B7XD90</accession>
<dbReference type="SUPFAM" id="SSF48371">
    <property type="entry name" value="ARM repeat"/>
    <property type="match status" value="1"/>
</dbReference>
<dbReference type="GO" id="GO:0000139">
    <property type="term" value="C:Golgi membrane"/>
    <property type="evidence" value="ECO:0007669"/>
    <property type="project" value="InterPro"/>
</dbReference>
<dbReference type="GO" id="GO:0006886">
    <property type="term" value="P:intracellular protein transport"/>
    <property type="evidence" value="ECO:0007669"/>
    <property type="project" value="InterPro"/>
</dbReference>